<dbReference type="GO" id="GO:0005509">
    <property type="term" value="F:calcium ion binding"/>
    <property type="evidence" value="ECO:0007669"/>
    <property type="project" value="InterPro"/>
</dbReference>
<dbReference type="InterPro" id="IPR011049">
    <property type="entry name" value="Serralysin-like_metalloprot_C"/>
</dbReference>
<keyword evidence="1" id="KW-0378">Hydrolase</keyword>
<evidence type="ECO:0000313" key="1">
    <source>
        <dbReference type="EMBL" id="VAW49460.1"/>
    </source>
</evidence>
<sequence>MAFVVGRILDVTGDVQVKNNASNSVRTIHSNDVVYQNETILTPSHARVLLELIDGRTLSLGGHLTQYSELVLSYLVPFDAIKGIEWDRDVTFDALKQAIQQNQLTPLSKFMQDLTQVQKLALEERLDLFQKTETLFDSATQPSSANHGAIQLYVNEGIKQDFFYQRLGLEGNVTAGYQTRGKAVIFKEEEIKLVEEEFSEIDLSLPAPQLILVGNSSVIEGQSGVYELVLDFAPNRPFTVTVEITHVSTEKEDVETVYQVISFEPEQLMATFSLQTQDDFLADSGELYRVSIVSTEGGGYFEQPELPLPVITEILDDSQPLTPYDQTDRLESDIPDVIEIKLYALNSLGERVNENQVVEGENVWYIAVAFDQEGIELNLQGSLNIQVNDVTATGVEQATLNNGSEDYLIPPQMITLGTAFQLETINDEQADSGEQFQIHLVSESYNQALNYEAIHINLDPVTTTIIDNSIVPDLGGEVNAIQFTLYGLDSSGERLANMDVNEGSAALYVVVATDEEGNELALDGTIQVQTVNGSATGVLQATQQDGSQDYINTLQTVSIGTPFSIKTIDDYLTENGHTFSALLVDESYSNADIFESIAIDTTPVLTTILDGDSEIDGGLSDADYIKLQLSGVTFVPEIDGQIINHTLSLVDGNGFPVNLPAGETIGITLNYINSAGLDASDFSSGMVSDFTITGNGGSQYSFSNIVAENPAIEDIESYTVSIAAITEHSRYFEHVVIDFEQNISIATILENLVLIDDTATISENGATVSDVLQGNLLANDIDLGQAGRITQFKFMNELGQVETAILTSGSATVDTQYGSLTIDELGTWQYTSDVSEDHSLGDLTDSITLTIVDSDGKSNTSNFDIIVTDTGPIAHNDNENSPRTVLESATAISGNVINNTTDSLGNDELAGDPVSVERFVYDDISGQSTTYVFGTQNDGVTLNGAYKTVLTQHGELTVTEDGSWIFQPNAFVDHSSGNVTANFDYTLKDSDGSTSSATQFISVIDGSDPTIGAVVNTQVDEENLPNGSNTTPSALIVEGSLTVITGTDTIDVAFIPSLTAPIGLTSGGVPVSYTLSNANHTLTAIAGSATVFTVEITDPTNTGAGTSYQFILENPLDHSSGLAENPLPLSFDFIVTDIDADTVSGNFTVTVIDDIPMVTPDDNPTELIEDHVSNRLNGNVFSNDDIGADSNTPITGVVAGNTGSDVIGNIGSSLEGVYGDLILNGDGSYDYTLNNSDNDTQAIVTDEAVTDIFTYTITDQDGDTATTTLTVHIKGSNDAPILDLDSDDSSTNGQNALTTFHEDGTAVSIADSDLMINDVDDTVLESAQIVLTNAFPNDVLDISGVDPKFSAVIDSSVPGQITINLTGTYSPADYQAAIQAITFSTPLQMPDETNRVIEITVNDGESDSNIALSTIQVNAKPDLLDNAIELVEGSILVDENSSDLNPLTVEGNLLINDESGTLGGSITAFTYFDESGILQSSGTIGAVVNTQYGSLVIESDGRWRYTSDATESQPNDVPVQDLMTYSFTDGNGDTETANFSVGVLDGADPIMNPNNQTVNESGLGVGEILTPVTVSESLGVTQGTDATTTKFATTQVDLEALNVASNGIVLTYTITDEKITALAGTTVVFEVTLTNQTLSSAGYDFTLYKGIDNAVSGSTESVWQLPFDVVIVDSDDNGIIGDGDDDSVQFIVNGNDSQPLSTPQIITMNEEDSYIIRVSQEPLSVVKITALDGVEVDISVIGTNTPIYDTNGVDVIGQLTNNGDGTFTFVPELNYSNYNTTPTFTYEVTDFDGDSSLVTTVTVDVIPVSDAPTIAVNQTINVLEDDNNTQEGSFAIPVGLILPVLNDQVDINGGSTGDNSERLGLISLAFNGGNSSVNGAIIEKADGTDLFTVNGSDAMSIYITPDGSANTAYHFTGLNPDAAGVVKLTQSEFESLRVIPTEDSDTNIDIAMTAVSHEVKDDGTLLDVDVSSSATQITTINILATTDAISLEWDDSVRGVISTVDYAGSGGNNNINNTYTFTTIDEGDALRVIDLQGLLSATSGVGGDITPLGGDLDGTEMRSYTLSGLPEGSVVTLNGNSVAVATGDSSVTIPFSPSSNVLSDPSFSLTLPEQYGGDIIAARITLNVTDKDSDSGINSATETAEVYFNINVNPVADIVTLQVDPAFGVEDDGRLQGNSTNGVSAAIIDDVSGGIPLSIAVVSDDQDGSENYTIVIESLPFDNDPNLSGHLYYNGIEVPLIEGDALGGSLGAGIGYIQISDFDNTAPLVFVPGHNSDVDYQFNVSAYSVETLNGDDSLTQIQSLPLPVVVEDVADIPIGNNLNSVVIVDDSSANQVFNQVVLEDSGNINLKMVFATPNAMDSYDSDGSESLTLKITNLPDEFNITGVGTSFLGGIGTSRTWFVDLNALQTDQVSLVMPEHFAGEILFDSILITTENAGDSATHPLQTISIMVQPDVDMSINLVDEQIEDVPKILNFDFIQPDNGNLSQGIETLQNFGIDMSTVDTGVVLTGSVSGVLDAGAGGYVALDVTAGVLEIVTATLPTHSAMNGSYDFNIQYRFQDQAEDVNGNNYSALSIMTNQLYQVTVLPVTDNITLTTDTTTVDVIDNTSFTKILSLTGDDQDSSEVWTHLEVQGVPNGVTVVDGSYAGDINDGQYSGLWYVDISPNKLIDLDGDSYDLTFNIDGEPVNQIANIIVTAFNEDSNNDVALSDSVSFDLNINNASGTWTGQTIGSLITIDSFVQDIDQDNLNDSSDADAFANSILREDVSFTLDQVIDVTTTNTGNFSITLKDVSADVLVTGATQTPLGFWTVSGVGGQADIIAKLASIQITPAPDINSNALDTANTNLQFDIELTSYATGGGENTAIINFDAAVLPVTDLMELTIVNDGLTPEDIDQTFSIQLNNLNDGSQATIVGDKIYLQMTEALSDIQGSDGVSGELMYDDGIAPSILYLQAVSGVSGLADGNYYIIESVSVGDTLNFIYSPPEDRDGSVSIDAFVVNLESEAWIPYETIGLVSTQTIVFDVESQSDGFVFDTTSVPTIGDEDTLIEVSVSVSNTDDSERLLSVALGNIPNGFLVYYGVDAGSAVLAQNTGVNGSTTAQLTYGTDEVVDVNLWNIPLNLNQIPGFIGIKAPENWSGTLTNLQFEATDINGSISTTPFNLEVSPVVDGISLNVSNTFGDAGDAIDINLNAYTQDLDGSETSTLTLTGIGAGAVFAANGINIPFTSTGSSMEVSYNSSVDTYTLTGIAAADLNQLTFQQTAFTGTVNVAVQMVEQADLGNPSSTITDTFEVQINQVFPTSGDDFLYSGAGDDLIDAGAGDDILYGRGGDDTLIGGTGADIFALTSFDQGSTDTIVDFEDGVDKLDITDVLEGAGLINDTTSLNEYFDFAQEGNHLRVIIDSNGESTAGGDVYQVLFENTLLVDFDETDVLD</sequence>
<accession>A0A3B0WAL7</accession>
<gene>
    <name evidence="1" type="ORF">MNBD_GAMMA03-2156</name>
</gene>
<dbReference type="EC" id="3.1.3.1" evidence="1"/>
<dbReference type="InterPro" id="IPR001343">
    <property type="entry name" value="Hemolysn_Ca-bd"/>
</dbReference>
<protein>
    <submittedName>
        <fullName evidence="1">Alkaline phosphatase</fullName>
        <ecNumber evidence="1">3.1.3.1</ecNumber>
    </submittedName>
</protein>
<organism evidence="1">
    <name type="scientific">hydrothermal vent metagenome</name>
    <dbReference type="NCBI Taxonomy" id="652676"/>
    <lineage>
        <taxon>unclassified sequences</taxon>
        <taxon>metagenomes</taxon>
        <taxon>ecological metagenomes</taxon>
    </lineage>
</organism>
<dbReference type="InterPro" id="IPR019959">
    <property type="entry name" value="T1SS-143_rpt-cont_dom"/>
</dbReference>
<dbReference type="InterPro" id="IPR038081">
    <property type="entry name" value="CalX-like_sf"/>
</dbReference>
<dbReference type="SUPFAM" id="SSF141072">
    <property type="entry name" value="CalX-like"/>
    <property type="match status" value="1"/>
</dbReference>
<dbReference type="NCBIfam" id="TIGR01965">
    <property type="entry name" value="VCBS_repeat"/>
    <property type="match status" value="2"/>
</dbReference>
<dbReference type="SUPFAM" id="SSF51120">
    <property type="entry name" value="beta-Roll"/>
    <property type="match status" value="1"/>
</dbReference>
<dbReference type="EMBL" id="UOFC01000283">
    <property type="protein sequence ID" value="VAW49460.1"/>
    <property type="molecule type" value="Genomic_DNA"/>
</dbReference>
<dbReference type="PROSITE" id="PS00330">
    <property type="entry name" value="HEMOLYSIN_CALCIUM"/>
    <property type="match status" value="1"/>
</dbReference>
<dbReference type="InterPro" id="IPR018511">
    <property type="entry name" value="Hemolysin-typ_Ca-bd_CS"/>
</dbReference>
<dbReference type="NCBIfam" id="TIGR03660">
    <property type="entry name" value="T1SS_rpt_143"/>
    <property type="match status" value="1"/>
</dbReference>
<dbReference type="InterPro" id="IPR010221">
    <property type="entry name" value="VCBS_dom"/>
</dbReference>
<reference evidence="1" key="1">
    <citation type="submission" date="2018-06" db="EMBL/GenBank/DDBJ databases">
        <authorList>
            <person name="Zhirakovskaya E."/>
        </authorList>
    </citation>
    <scope>NUCLEOTIDE SEQUENCE</scope>
</reference>
<name>A0A3B0WAL7_9ZZZZ</name>
<dbReference type="GO" id="GO:0004035">
    <property type="term" value="F:alkaline phosphatase activity"/>
    <property type="evidence" value="ECO:0007669"/>
    <property type="project" value="UniProtKB-EC"/>
</dbReference>
<dbReference type="Pfam" id="PF00353">
    <property type="entry name" value="HemolysinCabind"/>
    <property type="match status" value="1"/>
</dbReference>
<proteinExistence type="predicted"/>